<keyword evidence="2" id="KW-1185">Reference proteome</keyword>
<sequence length="178" mass="20034">MSKKSERILDSIKLNVGEDTYENLIKICGDLPSKATSTKQGKYIRNILCELENQLDEEAIGMIMKPCGHLCISNKTINEAKKLYETSETIEEFLVLLNKNHIGGGELHMDNGNIIGVYNKCYCGIAKSVKDMHPTYCNCSAGWFEKLFESVFKKSVEVKKLQTILGGSDKCIFEIRLN</sequence>
<reference evidence="1 2" key="1">
    <citation type="submission" date="2021-06" db="EMBL/GenBank/DDBJ databases">
        <authorList>
            <person name="Sun Q."/>
            <person name="Li D."/>
        </authorList>
    </citation>
    <scope>NUCLEOTIDE SEQUENCE [LARGE SCALE GENOMIC DNA]</scope>
    <source>
        <strain evidence="1 2">MSJ-40</strain>
    </source>
</reference>
<organism evidence="1 2">
    <name type="scientific">Tissierella simiarum</name>
    <dbReference type="NCBI Taxonomy" id="2841534"/>
    <lineage>
        <taxon>Bacteria</taxon>
        <taxon>Bacillati</taxon>
        <taxon>Bacillota</taxon>
        <taxon>Tissierellia</taxon>
        <taxon>Tissierellales</taxon>
        <taxon>Tissierellaceae</taxon>
        <taxon>Tissierella</taxon>
    </lineage>
</organism>
<name>A0ABS6E341_9FIRM</name>
<evidence type="ECO:0000313" key="2">
    <source>
        <dbReference type="Proteomes" id="UP000749471"/>
    </source>
</evidence>
<gene>
    <name evidence="1" type="ORF">KQI42_04810</name>
</gene>
<dbReference type="EMBL" id="JAHLPM010000003">
    <property type="protein sequence ID" value="MBU5437317.1"/>
    <property type="molecule type" value="Genomic_DNA"/>
</dbReference>
<proteinExistence type="predicted"/>
<dbReference type="Pfam" id="PF19641">
    <property type="entry name" value="DUF6144"/>
    <property type="match status" value="1"/>
</dbReference>
<dbReference type="InterPro" id="IPR046142">
    <property type="entry name" value="DUF6144"/>
</dbReference>
<comment type="caution">
    <text evidence="1">The sequence shown here is derived from an EMBL/GenBank/DDBJ whole genome shotgun (WGS) entry which is preliminary data.</text>
</comment>
<dbReference type="Proteomes" id="UP000749471">
    <property type="component" value="Unassembled WGS sequence"/>
</dbReference>
<evidence type="ECO:0000313" key="1">
    <source>
        <dbReference type="EMBL" id="MBU5437317.1"/>
    </source>
</evidence>
<protein>
    <recommendedName>
        <fullName evidence="3">Metanogen output domain-containing protein</fullName>
    </recommendedName>
</protein>
<dbReference type="RefSeq" id="WP_216517311.1">
    <property type="nucleotide sequence ID" value="NZ_JAHLPM010000003.1"/>
</dbReference>
<evidence type="ECO:0008006" key="3">
    <source>
        <dbReference type="Google" id="ProtNLM"/>
    </source>
</evidence>
<accession>A0ABS6E341</accession>